<reference evidence="7 8" key="1">
    <citation type="submission" date="2021-06" db="EMBL/GenBank/DDBJ databases">
        <title>Genome-based taxonomic framework of Microbacterium strains isolated from marine environment, the description of four new species and reclassification of four preexisting species.</title>
        <authorList>
            <person name="Lee S.D."/>
            <person name="Kim S.-M."/>
            <person name="Byeon Y.-S."/>
            <person name="Yang H.L."/>
            <person name="Kim I.S."/>
        </authorList>
    </citation>
    <scope>NUCLEOTIDE SEQUENCE [LARGE SCALE GENOMIC DNA]</scope>
    <source>
        <strain evidence="7 8">SSW1-36</strain>
    </source>
</reference>
<feature type="transmembrane region" description="Helical" evidence="5">
    <location>
        <begin position="27"/>
        <end position="60"/>
    </location>
</feature>
<evidence type="ECO:0000256" key="2">
    <source>
        <dbReference type="ARBA" id="ARBA00022692"/>
    </source>
</evidence>
<feature type="transmembrane region" description="Helical" evidence="5">
    <location>
        <begin position="245"/>
        <end position="264"/>
    </location>
</feature>
<sequence>MSRPSRTLRELTAVTPSPGSWVAATQAMLAVVLPAVVFTAAGAASLGLLASFGALVVMYLSGRSRRERAAKLPVIAAGFVLGSLLGILTGDSLTASLLAIGAVAIAFSFLSLAFDVGPPGAIFPVLTTGSMGQLTAPASSGGAAMDPGVVLATIVVGILAGYAAVVAPLLVPAVRRRDALAPADHGWTFTFTPESARILARLTVGILLALLVSAALGLHHAAWVLLAVLGILQKDADVHRGTIRMAQRVLGTALGGALALLFLLWTPERLALLTIVGVLVFGFVALVRRNLLFALMLVTPMALLLVTGGDRDRLLESVLARVGDTAIGAVVAVLVLGAVLLSRRAGRRLPASPTHTKGAV</sequence>
<evidence type="ECO:0000259" key="6">
    <source>
        <dbReference type="Pfam" id="PF13515"/>
    </source>
</evidence>
<gene>
    <name evidence="7" type="ORF">KV396_16155</name>
</gene>
<feature type="transmembrane region" description="Helical" evidence="5">
    <location>
        <begin position="321"/>
        <end position="341"/>
    </location>
</feature>
<evidence type="ECO:0000256" key="3">
    <source>
        <dbReference type="ARBA" id="ARBA00022989"/>
    </source>
</evidence>
<name>A0ABY4IVJ7_9MICO</name>
<keyword evidence="4 5" id="KW-0472">Membrane</keyword>
<feature type="transmembrane region" description="Helical" evidence="5">
    <location>
        <begin position="292"/>
        <end position="309"/>
    </location>
</feature>
<keyword evidence="8" id="KW-1185">Reference proteome</keyword>
<feature type="transmembrane region" description="Helical" evidence="5">
    <location>
        <begin position="72"/>
        <end position="89"/>
    </location>
</feature>
<dbReference type="Proteomes" id="UP000831963">
    <property type="component" value="Chromosome"/>
</dbReference>
<feature type="transmembrane region" description="Helical" evidence="5">
    <location>
        <begin position="149"/>
        <end position="171"/>
    </location>
</feature>
<accession>A0ABY4IVJ7</accession>
<keyword evidence="3 5" id="KW-1133">Transmembrane helix</keyword>
<feature type="domain" description="Integral membrane bound transporter" evidence="6">
    <location>
        <begin position="208"/>
        <end position="335"/>
    </location>
</feature>
<evidence type="ECO:0000256" key="1">
    <source>
        <dbReference type="ARBA" id="ARBA00004141"/>
    </source>
</evidence>
<proteinExistence type="predicted"/>
<protein>
    <submittedName>
        <fullName evidence="7">FUSC family protein</fullName>
    </submittedName>
</protein>
<evidence type="ECO:0000313" key="7">
    <source>
        <dbReference type="EMBL" id="UPL15906.1"/>
    </source>
</evidence>
<evidence type="ECO:0000256" key="5">
    <source>
        <dbReference type="SAM" id="Phobius"/>
    </source>
</evidence>
<dbReference type="Pfam" id="PF13515">
    <property type="entry name" value="FUSC_2"/>
    <property type="match status" value="1"/>
</dbReference>
<feature type="transmembrane region" description="Helical" evidence="5">
    <location>
        <begin position="206"/>
        <end position="233"/>
    </location>
</feature>
<organism evidence="7 8">
    <name type="scientific">Microbacterium galbinum</name>
    <dbReference type="NCBI Taxonomy" id="2851646"/>
    <lineage>
        <taxon>Bacteria</taxon>
        <taxon>Bacillati</taxon>
        <taxon>Actinomycetota</taxon>
        <taxon>Actinomycetes</taxon>
        <taxon>Micrococcales</taxon>
        <taxon>Microbacteriaceae</taxon>
        <taxon>Microbacterium</taxon>
    </lineage>
</organism>
<evidence type="ECO:0000256" key="4">
    <source>
        <dbReference type="ARBA" id="ARBA00023136"/>
    </source>
</evidence>
<dbReference type="RefSeq" id="WP_247632014.1">
    <property type="nucleotide sequence ID" value="NZ_CP078077.1"/>
</dbReference>
<dbReference type="InterPro" id="IPR049453">
    <property type="entry name" value="Memb_transporter_dom"/>
</dbReference>
<keyword evidence="2 5" id="KW-0812">Transmembrane</keyword>
<dbReference type="EMBL" id="CP078077">
    <property type="protein sequence ID" value="UPL15906.1"/>
    <property type="molecule type" value="Genomic_DNA"/>
</dbReference>
<evidence type="ECO:0000313" key="8">
    <source>
        <dbReference type="Proteomes" id="UP000831963"/>
    </source>
</evidence>
<comment type="subcellular location">
    <subcellularLocation>
        <location evidence="1">Membrane</location>
        <topology evidence="1">Multi-pass membrane protein</topology>
    </subcellularLocation>
</comment>
<feature type="transmembrane region" description="Helical" evidence="5">
    <location>
        <begin position="270"/>
        <end position="287"/>
    </location>
</feature>